<proteinExistence type="predicted"/>
<sequence>MKTESAKVTCWLNIFAEFDFEIVCILDPKNRADGLSSIPENASSELGQVRILHEDTAIVTLATAFPEFMKLVEDGYKTDSELHEIYKILKNRFCDTT</sequence>
<accession>A0AAV5RRI8</accession>
<evidence type="ECO:0000313" key="2">
    <source>
        <dbReference type="Proteomes" id="UP001377567"/>
    </source>
</evidence>
<comment type="caution">
    <text evidence="1">The sequence shown here is derived from an EMBL/GenBank/DDBJ whole genome shotgun (WGS) entry which is preliminary data.</text>
</comment>
<evidence type="ECO:0000313" key="1">
    <source>
        <dbReference type="EMBL" id="GMM53897.1"/>
    </source>
</evidence>
<protein>
    <submittedName>
        <fullName evidence="1">Uncharacterized protein</fullName>
    </submittedName>
</protein>
<dbReference type="AlphaFoldDB" id="A0AAV5RRI8"/>
<reference evidence="1 2" key="1">
    <citation type="journal article" date="2023" name="Elife">
        <title>Identification of key yeast species and microbe-microbe interactions impacting larval growth of Drosophila in the wild.</title>
        <authorList>
            <person name="Mure A."/>
            <person name="Sugiura Y."/>
            <person name="Maeda R."/>
            <person name="Honda K."/>
            <person name="Sakurai N."/>
            <person name="Takahashi Y."/>
            <person name="Watada M."/>
            <person name="Katoh T."/>
            <person name="Gotoh A."/>
            <person name="Gotoh Y."/>
            <person name="Taniguchi I."/>
            <person name="Nakamura K."/>
            <person name="Hayashi T."/>
            <person name="Katayama T."/>
            <person name="Uemura T."/>
            <person name="Hattori Y."/>
        </authorList>
    </citation>
    <scope>NUCLEOTIDE SEQUENCE [LARGE SCALE GENOMIC DNA]</scope>
    <source>
        <strain evidence="1 2">KH-74</strain>
    </source>
</reference>
<dbReference type="EMBL" id="BTGD01000001">
    <property type="protein sequence ID" value="GMM53897.1"/>
    <property type="molecule type" value="Genomic_DNA"/>
</dbReference>
<name>A0AAV5RRI8_MAUHU</name>
<keyword evidence="2" id="KW-1185">Reference proteome</keyword>
<gene>
    <name evidence="1" type="ORF">DAKH74_005130</name>
</gene>
<dbReference type="Proteomes" id="UP001377567">
    <property type="component" value="Unassembled WGS sequence"/>
</dbReference>
<organism evidence="1 2">
    <name type="scientific">Maudiozyma humilis</name>
    <name type="common">Sour dough yeast</name>
    <name type="synonym">Kazachstania humilis</name>
    <dbReference type="NCBI Taxonomy" id="51915"/>
    <lineage>
        <taxon>Eukaryota</taxon>
        <taxon>Fungi</taxon>
        <taxon>Dikarya</taxon>
        <taxon>Ascomycota</taxon>
        <taxon>Saccharomycotina</taxon>
        <taxon>Saccharomycetes</taxon>
        <taxon>Saccharomycetales</taxon>
        <taxon>Saccharomycetaceae</taxon>
        <taxon>Maudiozyma</taxon>
    </lineage>
</organism>